<organism evidence="3 4">
    <name type="scientific">Enterocloster asparagiformis</name>
    <dbReference type="NCBI Taxonomy" id="333367"/>
    <lineage>
        <taxon>Bacteria</taxon>
        <taxon>Bacillati</taxon>
        <taxon>Bacillota</taxon>
        <taxon>Clostridia</taxon>
        <taxon>Lachnospirales</taxon>
        <taxon>Lachnospiraceae</taxon>
        <taxon>Enterocloster</taxon>
    </lineage>
</organism>
<feature type="chain" id="PRO_5039166573" evidence="2">
    <location>
        <begin position="20"/>
        <end position="358"/>
    </location>
</feature>
<dbReference type="InterPro" id="IPR018389">
    <property type="entry name" value="DctP_fam"/>
</dbReference>
<dbReference type="RefSeq" id="WP_007705063.1">
    <property type="nucleotide sequence ID" value="NZ_BAABXR010000003.1"/>
</dbReference>
<dbReference type="NCBIfam" id="NF037995">
    <property type="entry name" value="TRAP_S1"/>
    <property type="match status" value="1"/>
</dbReference>
<comment type="caution">
    <text evidence="3">The sequence shown here is derived from an EMBL/GenBank/DDBJ whole genome shotgun (WGS) entry which is preliminary data.</text>
</comment>
<dbReference type="Gene3D" id="3.40.190.170">
    <property type="entry name" value="Bacterial extracellular solute-binding protein, family 7"/>
    <property type="match status" value="1"/>
</dbReference>
<gene>
    <name evidence="3" type="ORF">DWV29_14275</name>
</gene>
<feature type="signal peptide" evidence="2">
    <location>
        <begin position="1"/>
        <end position="19"/>
    </location>
</feature>
<name>A0A413FEB4_9FIRM</name>
<proteinExistence type="predicted"/>
<dbReference type="Proteomes" id="UP000283880">
    <property type="component" value="Unassembled WGS sequence"/>
</dbReference>
<dbReference type="Pfam" id="PF03480">
    <property type="entry name" value="DctP"/>
    <property type="match status" value="1"/>
</dbReference>
<dbReference type="InterPro" id="IPR038404">
    <property type="entry name" value="TRAP_DctP_sf"/>
</dbReference>
<dbReference type="AlphaFoldDB" id="A0A413FEB4"/>
<evidence type="ECO:0000256" key="2">
    <source>
        <dbReference type="SAM" id="SignalP"/>
    </source>
</evidence>
<dbReference type="GO" id="GO:0055085">
    <property type="term" value="P:transmembrane transport"/>
    <property type="evidence" value="ECO:0007669"/>
    <property type="project" value="InterPro"/>
</dbReference>
<sequence>MKKVKRLAALAMATMILTAGCGGKADNGASTAGSSGETQTSASSQAAQQQEDVLVLKLGVPAPAGTVQPNTAELWADKLEAVSGGKMTIEVLAGGVLGNTAAHYSQMEQGTLDFFLTGFDTATVLKEGTDFSVCVVPFLFEDLDHYHKFLESDILKEMVAKVEAANGLKYMGPISDQAPRSLTTTNTPVKVPADLKNMKIRTPESPAITKMLTAWGANPMVVSGGELFQALQTGMVDGQDNDLVNSYTSSFSEVQKYYMNLDYIYSDMVIWMSDISWNKLTEQQQGWLTQSLEETFKEASDTLWNTTYEECLRKFQEEGVTYIEVDREAFVKSAEEIAAKFDGELFRAGLYEQIKGLK</sequence>
<evidence type="ECO:0000313" key="3">
    <source>
        <dbReference type="EMBL" id="RGX28775.1"/>
    </source>
</evidence>
<dbReference type="CDD" id="cd13603">
    <property type="entry name" value="PBP2_TRAP_Siap_TeaA_like"/>
    <property type="match status" value="1"/>
</dbReference>
<dbReference type="PROSITE" id="PS51257">
    <property type="entry name" value="PROKAR_LIPOPROTEIN"/>
    <property type="match status" value="1"/>
</dbReference>
<reference evidence="3 4" key="1">
    <citation type="submission" date="2018-08" db="EMBL/GenBank/DDBJ databases">
        <title>A genome reference for cultivated species of the human gut microbiota.</title>
        <authorList>
            <person name="Zou Y."/>
            <person name="Xue W."/>
            <person name="Luo G."/>
        </authorList>
    </citation>
    <scope>NUCLEOTIDE SEQUENCE [LARGE SCALE GENOMIC DNA]</scope>
    <source>
        <strain evidence="3 4">AF04-15</strain>
    </source>
</reference>
<dbReference type="OrthoDB" id="9815946at2"/>
<keyword evidence="1 2" id="KW-0732">Signal</keyword>
<protein>
    <submittedName>
        <fullName evidence="3">TRAP transporter substrate-binding protein</fullName>
    </submittedName>
</protein>
<accession>A0A413FEB4</accession>
<evidence type="ECO:0000313" key="4">
    <source>
        <dbReference type="Proteomes" id="UP000283880"/>
    </source>
</evidence>
<dbReference type="PANTHER" id="PTHR33376:SF4">
    <property type="entry name" value="SIALIC ACID-BINDING PERIPLASMIC PROTEIN SIAP"/>
    <property type="match status" value="1"/>
</dbReference>
<dbReference type="EMBL" id="QSBM01000010">
    <property type="protein sequence ID" value="RGX28775.1"/>
    <property type="molecule type" value="Genomic_DNA"/>
</dbReference>
<evidence type="ECO:0000256" key="1">
    <source>
        <dbReference type="ARBA" id="ARBA00022729"/>
    </source>
</evidence>
<dbReference type="PANTHER" id="PTHR33376">
    <property type="match status" value="1"/>
</dbReference>